<evidence type="ECO:0000259" key="1">
    <source>
        <dbReference type="Pfam" id="PF05193"/>
    </source>
</evidence>
<dbReference type="Proteomes" id="UP000288291">
    <property type="component" value="Unassembled WGS sequence"/>
</dbReference>
<accession>A0A437SSU7</accession>
<reference evidence="2 3" key="1">
    <citation type="submission" date="2018-12" db="EMBL/GenBank/DDBJ databases">
        <authorList>
            <person name="Meng J."/>
        </authorList>
    </citation>
    <scope>NUCLEOTIDE SEQUENCE [LARGE SCALE GENOMIC DNA]</scope>
    <source>
        <strain evidence="2 3">HT111-2</strain>
    </source>
</reference>
<sequence>MLNRNVKIQKNQKFTTATIGCFLRLPLTQRNLAITSLLARMQMNASKAYPSIPLQQRALSEAYDMQVEIVPQLFGNALIYSYIINFIEPRVVLDPDYTYAEIITKIREVISVPLLDEDLMNFSKAQILTSYQELIEEPSNYALDRFFKIWYKDQPDYADNFIGSPEMIKDISVGALDKFIDKDLRVQPGLMIGWAHDNQLVTDLLNHEFRSKILEKDFAKQQLSIPAPILETRDEEEQGNLQAQLLLGYGYHQGLKIDGQIIGSVFSQYLAGDQSSKLFTEVREKLGAAYDIEANNYANNCLFLVSAGLDPEKVKPAEQIIKAEIQKIAEGQIDLDLLKKAKKSLLNTRLIGQDQEGWQLAQMLRSNLFTDYDLVDHDQKIKTVTPTMLKRFAQNLFLNESYVLK</sequence>
<dbReference type="SUPFAM" id="SSF63411">
    <property type="entry name" value="LuxS/MPP-like metallohydrolase"/>
    <property type="match status" value="2"/>
</dbReference>
<dbReference type="RefSeq" id="WP_127796413.1">
    <property type="nucleotide sequence ID" value="NZ_ML136910.1"/>
</dbReference>
<protein>
    <submittedName>
        <fullName evidence="2">Insulinase family protein</fullName>
    </submittedName>
</protein>
<dbReference type="EMBL" id="RXIA01000042">
    <property type="protein sequence ID" value="RVU69927.1"/>
    <property type="molecule type" value="Genomic_DNA"/>
</dbReference>
<feature type="domain" description="Peptidase M16 C-terminal" evidence="1">
    <location>
        <begin position="228"/>
        <end position="345"/>
    </location>
</feature>
<dbReference type="Gene3D" id="3.30.830.10">
    <property type="entry name" value="Metalloenzyme, LuxS/M16 peptidase-like"/>
    <property type="match status" value="2"/>
</dbReference>
<dbReference type="Pfam" id="PF05193">
    <property type="entry name" value="Peptidase_M16_C"/>
    <property type="match status" value="1"/>
</dbReference>
<keyword evidence="3" id="KW-1185">Reference proteome</keyword>
<comment type="caution">
    <text evidence="2">The sequence shown here is derived from an EMBL/GenBank/DDBJ whole genome shotgun (WGS) entry which is preliminary data.</text>
</comment>
<name>A0A437SSU7_9LACO</name>
<evidence type="ECO:0000313" key="2">
    <source>
        <dbReference type="EMBL" id="RVU69927.1"/>
    </source>
</evidence>
<dbReference type="GO" id="GO:0046872">
    <property type="term" value="F:metal ion binding"/>
    <property type="evidence" value="ECO:0007669"/>
    <property type="project" value="InterPro"/>
</dbReference>
<dbReference type="InterPro" id="IPR007863">
    <property type="entry name" value="Peptidase_M16_C"/>
</dbReference>
<organism evidence="2 3">
    <name type="scientific">Lactobacillus xujianguonis</name>
    <dbReference type="NCBI Taxonomy" id="2495899"/>
    <lineage>
        <taxon>Bacteria</taxon>
        <taxon>Bacillati</taxon>
        <taxon>Bacillota</taxon>
        <taxon>Bacilli</taxon>
        <taxon>Lactobacillales</taxon>
        <taxon>Lactobacillaceae</taxon>
        <taxon>Lactobacillus</taxon>
    </lineage>
</organism>
<gene>
    <name evidence="2" type="ORF">EJK17_10465</name>
</gene>
<dbReference type="InterPro" id="IPR011249">
    <property type="entry name" value="Metalloenz_LuxS/M16"/>
</dbReference>
<proteinExistence type="predicted"/>
<evidence type="ECO:0000313" key="3">
    <source>
        <dbReference type="Proteomes" id="UP000288291"/>
    </source>
</evidence>
<dbReference type="AlphaFoldDB" id="A0A437SSU7"/>